<dbReference type="InterPro" id="IPR020546">
    <property type="entry name" value="ATP_synth_F1_dsu/esu_N"/>
</dbReference>
<organism evidence="12 13">
    <name type="scientific">Triparma laevis f. longispina</name>
    <dbReference type="NCBI Taxonomy" id="1714387"/>
    <lineage>
        <taxon>Eukaryota</taxon>
        <taxon>Sar</taxon>
        <taxon>Stramenopiles</taxon>
        <taxon>Ochrophyta</taxon>
        <taxon>Bolidophyceae</taxon>
        <taxon>Parmales</taxon>
        <taxon>Triparmaceae</taxon>
        <taxon>Triparma</taxon>
    </lineage>
</organism>
<dbReference type="Pfam" id="PF02823">
    <property type="entry name" value="ATP-synt_DE_N"/>
    <property type="match status" value="1"/>
</dbReference>
<dbReference type="GO" id="GO:0005743">
    <property type="term" value="C:mitochondrial inner membrane"/>
    <property type="evidence" value="ECO:0007669"/>
    <property type="project" value="UniProtKB-SubCell"/>
</dbReference>
<gene>
    <name evidence="12" type="ORF">TrLO_g9768</name>
</gene>
<feature type="domain" description="ATP synthase F1 complex delta/epsilon subunit N-terminal" evidence="11">
    <location>
        <begin position="37"/>
        <end position="106"/>
    </location>
</feature>
<evidence type="ECO:0000256" key="4">
    <source>
        <dbReference type="ARBA" id="ARBA00022781"/>
    </source>
</evidence>
<accession>A0A9W7FQQ1</accession>
<dbReference type="InterPro" id="IPR001469">
    <property type="entry name" value="ATP_synth_F1_dsu/esu"/>
</dbReference>
<dbReference type="InterPro" id="IPR036771">
    <property type="entry name" value="ATPsynth_dsu/esu_N"/>
</dbReference>
<evidence type="ECO:0000256" key="7">
    <source>
        <dbReference type="ARBA" id="ARBA00023065"/>
    </source>
</evidence>
<dbReference type="GO" id="GO:0046933">
    <property type="term" value="F:proton-transporting ATP synthase activity, rotational mechanism"/>
    <property type="evidence" value="ECO:0007669"/>
    <property type="project" value="InterPro"/>
</dbReference>
<evidence type="ECO:0000256" key="3">
    <source>
        <dbReference type="ARBA" id="ARBA00022448"/>
    </source>
</evidence>
<evidence type="ECO:0000313" key="12">
    <source>
        <dbReference type="EMBL" id="GMI16572.1"/>
    </source>
</evidence>
<proteinExistence type="inferred from homology"/>
<comment type="subcellular location">
    <subcellularLocation>
        <location evidence="1">Mitochondrion inner membrane</location>
    </subcellularLocation>
</comment>
<evidence type="ECO:0000313" key="13">
    <source>
        <dbReference type="Proteomes" id="UP001165122"/>
    </source>
</evidence>
<sequence>MFAARLSSRVARPMAQRLMSEAAAPAASGNLVINFNLPHETIYDSKEVASVIIPGLAGEYGVTAGHSAIVSQMKAGVLQILHTDGGDAEKYFVPGGFALSHENSVTDITCPEAVKLDDLDAATITSNFADAKKEFDSAEEGSEAKAGAQIDMEVNRAMAFALGTTIA</sequence>
<evidence type="ECO:0000256" key="2">
    <source>
        <dbReference type="ARBA" id="ARBA00005712"/>
    </source>
</evidence>
<evidence type="ECO:0000256" key="6">
    <source>
        <dbReference type="ARBA" id="ARBA00022946"/>
    </source>
</evidence>
<dbReference type="HAMAP" id="MF_00530">
    <property type="entry name" value="ATP_synth_epsil_bac"/>
    <property type="match status" value="1"/>
</dbReference>
<evidence type="ECO:0000256" key="10">
    <source>
        <dbReference type="ARBA" id="ARBA00023136"/>
    </source>
</evidence>
<keyword evidence="5" id="KW-0999">Mitochondrion inner membrane</keyword>
<keyword evidence="9" id="KW-0496">Mitochondrion</keyword>
<dbReference type="SUPFAM" id="SSF51344">
    <property type="entry name" value="Epsilon subunit of F1F0-ATP synthase N-terminal domain"/>
    <property type="match status" value="1"/>
</dbReference>
<dbReference type="EMBL" id="BRXW01000256">
    <property type="protein sequence ID" value="GMI16572.1"/>
    <property type="molecule type" value="Genomic_DNA"/>
</dbReference>
<dbReference type="OrthoDB" id="270171at2759"/>
<comment type="caution">
    <text evidence="12">The sequence shown here is derived from an EMBL/GenBank/DDBJ whole genome shotgun (WGS) entry which is preliminary data.</text>
</comment>
<keyword evidence="13" id="KW-1185">Reference proteome</keyword>
<evidence type="ECO:0000256" key="5">
    <source>
        <dbReference type="ARBA" id="ARBA00022792"/>
    </source>
</evidence>
<keyword evidence="4" id="KW-0375">Hydrogen ion transport</keyword>
<dbReference type="AlphaFoldDB" id="A0A9W7FQQ1"/>
<protein>
    <recommendedName>
        <fullName evidence="11">ATP synthase F1 complex delta/epsilon subunit N-terminal domain-containing protein</fullName>
    </recommendedName>
</protein>
<dbReference type="PANTHER" id="PTHR13822:SF7">
    <property type="entry name" value="ATP SYNTHASE SUBUNIT DELTA, MITOCHONDRIAL"/>
    <property type="match status" value="1"/>
</dbReference>
<evidence type="ECO:0000256" key="9">
    <source>
        <dbReference type="ARBA" id="ARBA00023128"/>
    </source>
</evidence>
<dbReference type="GO" id="GO:0045259">
    <property type="term" value="C:proton-transporting ATP synthase complex"/>
    <property type="evidence" value="ECO:0007669"/>
    <property type="project" value="InterPro"/>
</dbReference>
<keyword evidence="8" id="KW-0793">Thylakoid</keyword>
<evidence type="ECO:0000256" key="8">
    <source>
        <dbReference type="ARBA" id="ARBA00023078"/>
    </source>
</evidence>
<name>A0A9W7FQQ1_9STRA</name>
<keyword evidence="3" id="KW-0813">Transport</keyword>
<dbReference type="Proteomes" id="UP001165122">
    <property type="component" value="Unassembled WGS sequence"/>
</dbReference>
<keyword evidence="6" id="KW-0809">Transit peptide</keyword>
<reference evidence="13" key="1">
    <citation type="journal article" date="2023" name="Commun. Biol.">
        <title>Genome analysis of Parmales, the sister group of diatoms, reveals the evolutionary specialization of diatoms from phago-mixotrophs to photoautotrophs.</title>
        <authorList>
            <person name="Ban H."/>
            <person name="Sato S."/>
            <person name="Yoshikawa S."/>
            <person name="Yamada K."/>
            <person name="Nakamura Y."/>
            <person name="Ichinomiya M."/>
            <person name="Sato N."/>
            <person name="Blanc-Mathieu R."/>
            <person name="Endo H."/>
            <person name="Kuwata A."/>
            <person name="Ogata H."/>
        </authorList>
    </citation>
    <scope>NUCLEOTIDE SEQUENCE [LARGE SCALE GENOMIC DNA]</scope>
    <source>
        <strain evidence="13">NIES 3700</strain>
    </source>
</reference>
<evidence type="ECO:0000259" key="11">
    <source>
        <dbReference type="Pfam" id="PF02823"/>
    </source>
</evidence>
<evidence type="ECO:0000256" key="1">
    <source>
        <dbReference type="ARBA" id="ARBA00004273"/>
    </source>
</evidence>
<dbReference type="PANTHER" id="PTHR13822">
    <property type="entry name" value="ATP SYNTHASE DELTA/EPSILON CHAIN"/>
    <property type="match status" value="1"/>
</dbReference>
<dbReference type="Gene3D" id="2.60.15.10">
    <property type="entry name" value="F0F1 ATP synthase delta/epsilon subunit, N-terminal"/>
    <property type="match status" value="1"/>
</dbReference>
<keyword evidence="10" id="KW-0472">Membrane</keyword>
<keyword evidence="7" id="KW-0406">Ion transport</keyword>
<comment type="similarity">
    <text evidence="2">Belongs to the ATPase epsilon chain family.</text>
</comment>
<dbReference type="CDD" id="cd12152">
    <property type="entry name" value="F1-ATPase_delta"/>
    <property type="match status" value="1"/>
</dbReference>